<sequence>MTTENVKQGTRSPVFNHDLIYRVHCVTKQFIEYLESARIKFHQKIKFRQQKPLRLAKPT</sequence>
<reference evidence="1 2" key="1">
    <citation type="journal article" date="2022" name="bioRxiv">
        <title>The genome of the oomycete Peronosclerospora sorghi, a cosmopolitan pathogen of maize and sorghum, is inflated with dispersed pseudogenes.</title>
        <authorList>
            <person name="Fletcher K."/>
            <person name="Martin F."/>
            <person name="Isakeit T."/>
            <person name="Cavanaugh K."/>
            <person name="Magill C."/>
            <person name="Michelmore R."/>
        </authorList>
    </citation>
    <scope>NUCLEOTIDE SEQUENCE [LARGE SCALE GENOMIC DNA]</scope>
    <source>
        <strain evidence="1">P6</strain>
    </source>
</reference>
<protein>
    <submittedName>
        <fullName evidence="1">Uncharacterized protein</fullName>
    </submittedName>
</protein>
<evidence type="ECO:0000313" key="1">
    <source>
        <dbReference type="EMBL" id="KAI9910492.1"/>
    </source>
</evidence>
<gene>
    <name evidence="1" type="ORF">PsorP6_010748</name>
</gene>
<keyword evidence="2" id="KW-1185">Reference proteome</keyword>
<comment type="caution">
    <text evidence="1">The sequence shown here is derived from an EMBL/GenBank/DDBJ whole genome shotgun (WGS) entry which is preliminary data.</text>
</comment>
<dbReference type="EMBL" id="CM047585">
    <property type="protein sequence ID" value="KAI9910492.1"/>
    <property type="molecule type" value="Genomic_DNA"/>
</dbReference>
<dbReference type="Proteomes" id="UP001163321">
    <property type="component" value="Chromosome 6"/>
</dbReference>
<accession>A0ACC0VVH6</accession>
<name>A0ACC0VVH6_9STRA</name>
<evidence type="ECO:0000313" key="2">
    <source>
        <dbReference type="Proteomes" id="UP001163321"/>
    </source>
</evidence>
<organism evidence="1 2">
    <name type="scientific">Peronosclerospora sorghi</name>
    <dbReference type="NCBI Taxonomy" id="230839"/>
    <lineage>
        <taxon>Eukaryota</taxon>
        <taxon>Sar</taxon>
        <taxon>Stramenopiles</taxon>
        <taxon>Oomycota</taxon>
        <taxon>Peronosporomycetes</taxon>
        <taxon>Peronosporales</taxon>
        <taxon>Peronosporaceae</taxon>
        <taxon>Peronosclerospora</taxon>
    </lineage>
</organism>
<proteinExistence type="predicted"/>